<dbReference type="PANTHER" id="PTHR11552">
    <property type="entry name" value="GLUCOSE-METHANOL-CHOLINE GMC OXIDOREDUCTASE"/>
    <property type="match status" value="1"/>
</dbReference>
<dbReference type="Pfam" id="PF00732">
    <property type="entry name" value="GMC_oxred_N"/>
    <property type="match status" value="1"/>
</dbReference>
<dbReference type="Gene3D" id="3.50.50.60">
    <property type="entry name" value="FAD/NAD(P)-binding domain"/>
    <property type="match status" value="1"/>
</dbReference>
<keyword evidence="4" id="KW-0274">FAD</keyword>
<dbReference type="GO" id="GO:0016614">
    <property type="term" value="F:oxidoreductase activity, acting on CH-OH group of donors"/>
    <property type="evidence" value="ECO:0007669"/>
    <property type="project" value="InterPro"/>
</dbReference>
<dbReference type="Pfam" id="PF05199">
    <property type="entry name" value="GMC_oxred_C"/>
    <property type="match status" value="1"/>
</dbReference>
<sequence length="559" mass="60999">MDVDYIIIGAGSAGCVLANRLSADPTNSVLLLEAGGPDTKMEIQIPAAYTKLHGSTVDWGFWTEPQQALNGRRMYQPRGKTLGGCSSTNAMAYVRGNRLDYDDWASFGNPGWGYNDVLPYFIRSEHNEQFAQLDSRYHGKDGPLNVTFATRFQTPLAGAFVNACMQSGIRKNDDYNGADQGGTGLFQFTIKDGRRHSAATAFLKPALTRPNLKVITHAHTKQILIEQDRATGVEFIIGKNQTQHARARKEVILSAGSFQSPQLLMLSGIGPADVLQSAGVSVKKELPGVGQNLQDHLFSGVSSLCSQRGISANFHLKPLNQLKGLAQFLISKKGPMTISPLEAVAFYQTDLLSIADADAGRIDMQLHFAPVHFDTGDKTDFYDLSTYPVTDGYTVLPTLLKPRSRGYVGLRSNNPLDAPLIQPNYLTDEQDRQVLLSGLRKTIDVMQADAFGPYSRGINVPAVHASDDDLWQHILSILETVYHPVGTCKMGPSSDELAVVDADLRVRGIDGLRVVDASIIPTIVSGNTNAPVIMIAEKAADLILGKTFQHNEHQYESTR</sequence>
<reference evidence="7" key="1">
    <citation type="submission" date="2017-09" db="EMBL/GenBank/DDBJ databases">
        <authorList>
            <person name="Varghese N."/>
            <person name="Submissions S."/>
        </authorList>
    </citation>
    <scope>NUCLEOTIDE SEQUENCE [LARGE SCALE GENOMIC DNA]</scope>
    <source>
        <strain evidence="7">DSM 29961</strain>
    </source>
</reference>
<proteinExistence type="inferred from homology"/>
<dbReference type="PIRSF" id="PIRSF000137">
    <property type="entry name" value="Alcohol_oxidase"/>
    <property type="match status" value="1"/>
</dbReference>
<evidence type="ECO:0000313" key="6">
    <source>
        <dbReference type="EMBL" id="SOD95988.1"/>
    </source>
</evidence>
<evidence type="ECO:0000256" key="3">
    <source>
        <dbReference type="ARBA" id="ARBA00022630"/>
    </source>
</evidence>
<evidence type="ECO:0000259" key="5">
    <source>
        <dbReference type="PROSITE" id="PS00624"/>
    </source>
</evidence>
<dbReference type="PROSITE" id="PS00624">
    <property type="entry name" value="GMC_OXRED_2"/>
    <property type="match status" value="1"/>
</dbReference>
<dbReference type="Gene3D" id="3.30.560.10">
    <property type="entry name" value="Glucose Oxidase, domain 3"/>
    <property type="match status" value="1"/>
</dbReference>
<dbReference type="AlphaFoldDB" id="A0A286GKC5"/>
<dbReference type="EMBL" id="OCNH01000005">
    <property type="protein sequence ID" value="SOD95988.1"/>
    <property type="molecule type" value="Genomic_DNA"/>
</dbReference>
<gene>
    <name evidence="6" type="ORF">SAMN06269250_5084</name>
</gene>
<dbReference type="RefSeq" id="WP_097129567.1">
    <property type="nucleotide sequence ID" value="NZ_OCNH01000005.1"/>
</dbReference>
<comment type="cofactor">
    <cofactor evidence="1">
        <name>FAD</name>
        <dbReference type="ChEBI" id="CHEBI:57692"/>
    </cofactor>
</comment>
<organism evidence="6 7">
    <name type="scientific">Spirosoma fluviale</name>
    <dbReference type="NCBI Taxonomy" id="1597977"/>
    <lineage>
        <taxon>Bacteria</taxon>
        <taxon>Pseudomonadati</taxon>
        <taxon>Bacteroidota</taxon>
        <taxon>Cytophagia</taxon>
        <taxon>Cytophagales</taxon>
        <taxon>Cytophagaceae</taxon>
        <taxon>Spirosoma</taxon>
    </lineage>
</organism>
<dbReference type="InterPro" id="IPR036188">
    <property type="entry name" value="FAD/NAD-bd_sf"/>
</dbReference>
<name>A0A286GKC5_9BACT</name>
<dbReference type="SUPFAM" id="SSF51905">
    <property type="entry name" value="FAD/NAD(P)-binding domain"/>
    <property type="match status" value="1"/>
</dbReference>
<dbReference type="GO" id="GO:0050660">
    <property type="term" value="F:flavin adenine dinucleotide binding"/>
    <property type="evidence" value="ECO:0007669"/>
    <property type="project" value="InterPro"/>
</dbReference>
<evidence type="ECO:0000256" key="1">
    <source>
        <dbReference type="ARBA" id="ARBA00001974"/>
    </source>
</evidence>
<evidence type="ECO:0000256" key="2">
    <source>
        <dbReference type="ARBA" id="ARBA00010790"/>
    </source>
</evidence>
<dbReference type="Proteomes" id="UP000219452">
    <property type="component" value="Unassembled WGS sequence"/>
</dbReference>
<evidence type="ECO:0000256" key="4">
    <source>
        <dbReference type="ARBA" id="ARBA00022827"/>
    </source>
</evidence>
<accession>A0A286GKC5</accession>
<keyword evidence="3" id="KW-0285">Flavoprotein</keyword>
<protein>
    <submittedName>
        <fullName evidence="6">Choline dehydrogenase</fullName>
    </submittedName>
</protein>
<dbReference type="PANTHER" id="PTHR11552:SF147">
    <property type="entry name" value="CHOLINE DEHYDROGENASE, MITOCHONDRIAL"/>
    <property type="match status" value="1"/>
</dbReference>
<evidence type="ECO:0000313" key="7">
    <source>
        <dbReference type="Proteomes" id="UP000219452"/>
    </source>
</evidence>
<comment type="similarity">
    <text evidence="2">Belongs to the GMC oxidoreductase family.</text>
</comment>
<feature type="domain" description="Glucose-methanol-choline oxidoreductase N-terminal" evidence="5">
    <location>
        <begin position="256"/>
        <end position="270"/>
    </location>
</feature>
<dbReference type="SUPFAM" id="SSF54373">
    <property type="entry name" value="FAD-linked reductases, C-terminal domain"/>
    <property type="match status" value="1"/>
</dbReference>
<keyword evidence="7" id="KW-1185">Reference proteome</keyword>
<dbReference type="OrthoDB" id="9785276at2"/>
<dbReference type="InterPro" id="IPR012132">
    <property type="entry name" value="GMC_OxRdtase"/>
</dbReference>
<dbReference type="InterPro" id="IPR000172">
    <property type="entry name" value="GMC_OxRdtase_N"/>
</dbReference>
<dbReference type="InterPro" id="IPR007867">
    <property type="entry name" value="GMC_OxRtase_C"/>
</dbReference>